<organism evidence="2 3">
    <name type="scientific">Oryza sativa subsp. indica</name>
    <name type="common">Rice</name>
    <dbReference type="NCBI Taxonomy" id="39946"/>
    <lineage>
        <taxon>Eukaryota</taxon>
        <taxon>Viridiplantae</taxon>
        <taxon>Streptophyta</taxon>
        <taxon>Embryophyta</taxon>
        <taxon>Tracheophyta</taxon>
        <taxon>Spermatophyta</taxon>
        <taxon>Magnoliopsida</taxon>
        <taxon>Liliopsida</taxon>
        <taxon>Poales</taxon>
        <taxon>Poaceae</taxon>
        <taxon>BOP clade</taxon>
        <taxon>Oryzoideae</taxon>
        <taxon>Oryzeae</taxon>
        <taxon>Oryzinae</taxon>
        <taxon>Oryza</taxon>
        <taxon>Oryza sativa</taxon>
    </lineage>
</organism>
<keyword evidence="3" id="KW-1185">Reference proteome</keyword>
<feature type="compositionally biased region" description="Basic and acidic residues" evidence="1">
    <location>
        <begin position="1"/>
        <end position="10"/>
    </location>
</feature>
<gene>
    <name evidence="2" type="ORF">OsI_01445</name>
</gene>
<sequence length="119" mass="13375">MAGAAADRRRAPLPFPHIPAAGAGGGPTSRSRSQFSRLGEVFALSLAWVYARIQFYCRNIDGENIDIASMFRLQIHLILQYLQAATSYGHLYQFLFDIPSLNMQDWSYTVIFVPLHLSI</sequence>
<feature type="region of interest" description="Disordered" evidence="1">
    <location>
        <begin position="1"/>
        <end position="33"/>
    </location>
</feature>
<protein>
    <submittedName>
        <fullName evidence="2">Uncharacterized protein</fullName>
    </submittedName>
</protein>
<evidence type="ECO:0000313" key="2">
    <source>
        <dbReference type="EMBL" id="EAY73559.1"/>
    </source>
</evidence>
<dbReference type="Gramene" id="BGIOSGA003288-TA">
    <property type="protein sequence ID" value="BGIOSGA003288-PA"/>
    <property type="gene ID" value="BGIOSGA003288"/>
</dbReference>
<accession>A2WNL3</accession>
<dbReference type="EMBL" id="CM000126">
    <property type="protein sequence ID" value="EAY73559.1"/>
    <property type="molecule type" value="Genomic_DNA"/>
</dbReference>
<dbReference type="Proteomes" id="UP000007015">
    <property type="component" value="Chromosome 1"/>
</dbReference>
<reference evidence="2 3" key="1">
    <citation type="journal article" date="2005" name="PLoS Biol.">
        <title>The genomes of Oryza sativa: a history of duplications.</title>
        <authorList>
            <person name="Yu J."/>
            <person name="Wang J."/>
            <person name="Lin W."/>
            <person name="Li S."/>
            <person name="Li H."/>
            <person name="Zhou J."/>
            <person name="Ni P."/>
            <person name="Dong W."/>
            <person name="Hu S."/>
            <person name="Zeng C."/>
            <person name="Zhang J."/>
            <person name="Zhang Y."/>
            <person name="Li R."/>
            <person name="Xu Z."/>
            <person name="Li S."/>
            <person name="Li X."/>
            <person name="Zheng H."/>
            <person name="Cong L."/>
            <person name="Lin L."/>
            <person name="Yin J."/>
            <person name="Geng J."/>
            <person name="Li G."/>
            <person name="Shi J."/>
            <person name="Liu J."/>
            <person name="Lv H."/>
            <person name="Li J."/>
            <person name="Wang J."/>
            <person name="Deng Y."/>
            <person name="Ran L."/>
            <person name="Shi X."/>
            <person name="Wang X."/>
            <person name="Wu Q."/>
            <person name="Li C."/>
            <person name="Ren X."/>
            <person name="Wang J."/>
            <person name="Wang X."/>
            <person name="Li D."/>
            <person name="Liu D."/>
            <person name="Zhang X."/>
            <person name="Ji Z."/>
            <person name="Zhao W."/>
            <person name="Sun Y."/>
            <person name="Zhang Z."/>
            <person name="Bao J."/>
            <person name="Han Y."/>
            <person name="Dong L."/>
            <person name="Ji J."/>
            <person name="Chen P."/>
            <person name="Wu S."/>
            <person name="Liu J."/>
            <person name="Xiao Y."/>
            <person name="Bu D."/>
            <person name="Tan J."/>
            <person name="Yang L."/>
            <person name="Ye C."/>
            <person name="Zhang J."/>
            <person name="Xu J."/>
            <person name="Zhou Y."/>
            <person name="Yu Y."/>
            <person name="Zhang B."/>
            <person name="Zhuang S."/>
            <person name="Wei H."/>
            <person name="Liu B."/>
            <person name="Lei M."/>
            <person name="Yu H."/>
            <person name="Li Y."/>
            <person name="Xu H."/>
            <person name="Wei S."/>
            <person name="He X."/>
            <person name="Fang L."/>
            <person name="Zhang Z."/>
            <person name="Zhang Y."/>
            <person name="Huang X."/>
            <person name="Su Z."/>
            <person name="Tong W."/>
            <person name="Li J."/>
            <person name="Tong Z."/>
            <person name="Li S."/>
            <person name="Ye J."/>
            <person name="Wang L."/>
            <person name="Fang L."/>
            <person name="Lei T."/>
            <person name="Chen C."/>
            <person name="Chen H."/>
            <person name="Xu Z."/>
            <person name="Li H."/>
            <person name="Huang H."/>
            <person name="Zhang F."/>
            <person name="Xu H."/>
            <person name="Li N."/>
            <person name="Zhao C."/>
            <person name="Li S."/>
            <person name="Dong L."/>
            <person name="Huang Y."/>
            <person name="Li L."/>
            <person name="Xi Y."/>
            <person name="Qi Q."/>
            <person name="Li W."/>
            <person name="Zhang B."/>
            <person name="Hu W."/>
            <person name="Zhang Y."/>
            <person name="Tian X."/>
            <person name="Jiao Y."/>
            <person name="Liang X."/>
            <person name="Jin J."/>
            <person name="Gao L."/>
            <person name="Zheng W."/>
            <person name="Hao B."/>
            <person name="Liu S."/>
            <person name="Wang W."/>
            <person name="Yuan L."/>
            <person name="Cao M."/>
            <person name="McDermott J."/>
            <person name="Samudrala R."/>
            <person name="Wang J."/>
            <person name="Wong G.K."/>
            <person name="Yang H."/>
        </authorList>
    </citation>
    <scope>NUCLEOTIDE SEQUENCE [LARGE SCALE GENOMIC DNA]</scope>
    <source>
        <strain evidence="3">cv. 93-11</strain>
    </source>
</reference>
<dbReference type="AlphaFoldDB" id="A2WNL3"/>
<dbReference type="HOGENOM" id="CLU_2065360_0_0_1"/>
<name>A2WNL3_ORYSI</name>
<proteinExistence type="predicted"/>
<evidence type="ECO:0000256" key="1">
    <source>
        <dbReference type="SAM" id="MobiDB-lite"/>
    </source>
</evidence>
<evidence type="ECO:0000313" key="3">
    <source>
        <dbReference type="Proteomes" id="UP000007015"/>
    </source>
</evidence>